<evidence type="ECO:0000313" key="6">
    <source>
        <dbReference type="Proteomes" id="UP001529272"/>
    </source>
</evidence>
<keyword evidence="2" id="KW-0560">Oxidoreductase</keyword>
<dbReference type="CDD" id="cd05233">
    <property type="entry name" value="SDR_c"/>
    <property type="match status" value="1"/>
</dbReference>
<reference evidence="3 5" key="1">
    <citation type="journal article" date="2017" name="Lancet Infect. Dis.">
        <title>Global outbreak of severe Mycobacterium chimaera disease after cardiac surgery: a molecular epidemiological study.</title>
        <authorList>
            <person name="van Ingen J."/>
            <person name="Kohl T."/>
            <person name="Kranzer K."/>
            <person name="Hasse B."/>
            <person name="Keller P."/>
            <person name="Szafranska A."/>
            <person name="Hillemann D."/>
            <person name="Chand M."/>
            <person name="Schreiber P."/>
            <person name="Sommerstein R."/>
            <person name="Berger C."/>
            <person name="Genoni M."/>
            <person name="Ruegg C."/>
            <person name="Troillet N."/>
            <person name="Widmer A.F."/>
            <person name="Becker S.L."/>
            <person name="Herrmann M."/>
            <person name="Eckmanns T."/>
            <person name="Haller S."/>
            <person name="Hoeller C."/>
            <person name="Debast S.B."/>
            <person name="Wolfhagen M.J."/>
            <person name="Hopman J."/>
            <person name="Kluytmans J."/>
            <person name="Langelaar M."/>
            <person name="Notermans D.W."/>
            <person name="ten Oever J."/>
            <person name="van den Barselaar P."/>
            <person name="Vonk A.B.A."/>
            <person name="Vos M.C."/>
            <person name="Ahmed N."/>
            <person name="Brown T."/>
            <person name="Crook D."/>
            <person name="Lamagni T."/>
            <person name="Phin N."/>
            <person name="Smith E.G."/>
            <person name="Zambon M."/>
            <person name="Serr A."/>
            <person name="Goetting T."/>
            <person name="Ebner W."/>
            <person name="Thuermer A."/>
            <person name="Utpatel C."/>
            <person name="Sproer C."/>
            <person name="Bunk B."/>
            <person name="Nubel U."/>
            <person name="Bloemberg G."/>
            <person name="Bottger E."/>
            <person name="Niemann S."/>
            <person name="Wagner D."/>
            <person name="Sax H."/>
        </authorList>
    </citation>
    <scope>NUCLEOTIDE SEQUENCE [LARGE SCALE GENOMIC DNA]</scope>
    <source>
        <strain evidence="3 5">ZUERICH-2</strain>
    </source>
</reference>
<dbReference type="Pfam" id="PF13561">
    <property type="entry name" value="adh_short_C2"/>
    <property type="match status" value="1"/>
</dbReference>
<dbReference type="Proteomes" id="UP001529272">
    <property type="component" value="Unassembled WGS sequence"/>
</dbReference>
<evidence type="ECO:0000256" key="2">
    <source>
        <dbReference type="ARBA" id="ARBA00023002"/>
    </source>
</evidence>
<dbReference type="PANTHER" id="PTHR42760:SF133">
    <property type="entry name" value="3-OXOACYL-[ACYL-CARRIER-PROTEIN] REDUCTASE"/>
    <property type="match status" value="1"/>
</dbReference>
<keyword evidence="6" id="KW-1185">Reference proteome</keyword>
<evidence type="ECO:0000313" key="5">
    <source>
        <dbReference type="Proteomes" id="UP000198286"/>
    </source>
</evidence>
<accession>A0A7U5RUP9</accession>
<dbReference type="FunFam" id="3.40.50.720:FF:000084">
    <property type="entry name" value="Short-chain dehydrogenase reductase"/>
    <property type="match status" value="1"/>
</dbReference>
<protein>
    <submittedName>
        <fullName evidence="3">NAD dependent epimerase/dehydratase</fullName>
    </submittedName>
    <submittedName>
        <fullName evidence="4">SDR family oxidoreductase</fullName>
    </submittedName>
</protein>
<dbReference type="PRINTS" id="PR00081">
    <property type="entry name" value="GDHRDH"/>
</dbReference>
<comment type="similarity">
    <text evidence="1">Belongs to the short-chain dehydrogenases/reductases (SDR) family.</text>
</comment>
<dbReference type="InterPro" id="IPR020904">
    <property type="entry name" value="Sc_DH/Rdtase_CS"/>
</dbReference>
<dbReference type="GO" id="GO:0016616">
    <property type="term" value="F:oxidoreductase activity, acting on the CH-OH group of donors, NAD or NADP as acceptor"/>
    <property type="evidence" value="ECO:0007669"/>
    <property type="project" value="TreeGrafter"/>
</dbReference>
<dbReference type="InterPro" id="IPR002347">
    <property type="entry name" value="SDR_fam"/>
</dbReference>
<reference evidence="6" key="3">
    <citation type="submission" date="2023-06" db="EMBL/GenBank/DDBJ databases">
        <title>Itaconate inhibition of nontuberculous mycobacteria.</title>
        <authorList>
            <person name="Spilker T."/>
        </authorList>
    </citation>
    <scope>NUCLEOTIDE SEQUENCE [LARGE SCALE GENOMIC DNA]</scope>
    <source>
        <strain evidence="6">FLAC1071</strain>
    </source>
</reference>
<dbReference type="EMBL" id="CP015267">
    <property type="protein sequence ID" value="ASL14492.1"/>
    <property type="molecule type" value="Genomic_DNA"/>
</dbReference>
<dbReference type="PRINTS" id="PR00080">
    <property type="entry name" value="SDRFAMILY"/>
</dbReference>
<evidence type="ECO:0000313" key="4">
    <source>
        <dbReference type="EMBL" id="MDM3928883.1"/>
    </source>
</evidence>
<reference evidence="4" key="4">
    <citation type="submission" date="2023-06" db="EMBL/GenBank/DDBJ databases">
        <authorList>
            <person name="Spilker T."/>
        </authorList>
    </citation>
    <scope>NUCLEOTIDE SEQUENCE</scope>
    <source>
        <strain evidence="4">FLAC1071</strain>
    </source>
</reference>
<dbReference type="PROSITE" id="PS00061">
    <property type="entry name" value="ADH_SHORT"/>
    <property type="match status" value="1"/>
</dbReference>
<dbReference type="EMBL" id="JASZZX010000027">
    <property type="protein sequence ID" value="MDM3928883.1"/>
    <property type="molecule type" value="Genomic_DNA"/>
</dbReference>
<proteinExistence type="inferred from homology"/>
<name>A0A7U5RUP9_MYCIT</name>
<dbReference type="InterPro" id="IPR036291">
    <property type="entry name" value="NAD(P)-bd_dom_sf"/>
</dbReference>
<sequence>MPETGAHVTARRRVLVTGAATGIGAAIVDVFLNSGADVVATFHETPAPENSQATWLRCDVTSVNSVNETVDAAAAEMGGLDAVIHAAGLWLPGIAGTITDADIDRLVSINVRGTIHVNQAAHRIMQGSPGRIINFGSAEAVMGSPISAVYAATKGAVHAWTRSAAKAWANDRITVNAVAPAMQTPGADRLRTFLGPEGAAFMDDQMKLAIPLGGTLGDPARDLGPLLVFLASEGSAFITGQLLAVDGGLVMLGA</sequence>
<reference evidence="4 6" key="2">
    <citation type="submission" date="2023-06" db="EMBL/GenBank/DDBJ databases">
        <title>Itaconate inhibition of nontuberculous mycobacteria.</title>
        <authorList>
            <person name="Breen P."/>
            <person name="Zimbric M."/>
            <person name="Caverly L."/>
        </authorList>
    </citation>
    <scope>NUCLEOTIDE SEQUENCE [LARGE SCALE GENOMIC DNA]</scope>
    <source>
        <strain evidence="4 6">FLAC1071</strain>
    </source>
</reference>
<gene>
    <name evidence="3" type="ORF">MYCOZU2_02075</name>
    <name evidence="4" type="ORF">QRB35_23130</name>
</gene>
<dbReference type="SUPFAM" id="SSF51735">
    <property type="entry name" value="NAD(P)-binding Rossmann-fold domains"/>
    <property type="match status" value="1"/>
</dbReference>
<dbReference type="AlphaFoldDB" id="A0A7U5RUP9"/>
<dbReference type="Proteomes" id="UP000198286">
    <property type="component" value="Chromosome"/>
</dbReference>
<dbReference type="Gene3D" id="3.40.50.720">
    <property type="entry name" value="NAD(P)-binding Rossmann-like Domain"/>
    <property type="match status" value="1"/>
</dbReference>
<dbReference type="RefSeq" id="WP_008255377.1">
    <property type="nucleotide sequence ID" value="NZ_CAAHFK010000001.1"/>
</dbReference>
<evidence type="ECO:0000256" key="1">
    <source>
        <dbReference type="ARBA" id="ARBA00006484"/>
    </source>
</evidence>
<organism evidence="3 5">
    <name type="scientific">Mycobacterium intracellulare subsp. chimaera</name>
    <dbReference type="NCBI Taxonomy" id="222805"/>
    <lineage>
        <taxon>Bacteria</taxon>
        <taxon>Bacillati</taxon>
        <taxon>Actinomycetota</taxon>
        <taxon>Actinomycetes</taxon>
        <taxon>Mycobacteriales</taxon>
        <taxon>Mycobacteriaceae</taxon>
        <taxon>Mycobacterium</taxon>
        <taxon>Mycobacterium avium complex (MAC)</taxon>
    </lineage>
</organism>
<evidence type="ECO:0000313" key="3">
    <source>
        <dbReference type="EMBL" id="ASL14492.1"/>
    </source>
</evidence>
<dbReference type="PANTHER" id="PTHR42760">
    <property type="entry name" value="SHORT-CHAIN DEHYDROGENASES/REDUCTASES FAMILY MEMBER"/>
    <property type="match status" value="1"/>
</dbReference>